<comment type="caution">
    <text evidence="3">The sequence shown here is derived from an EMBL/GenBank/DDBJ whole genome shotgun (WGS) entry which is preliminary data.</text>
</comment>
<evidence type="ECO:0000259" key="2">
    <source>
        <dbReference type="Pfam" id="PF18596"/>
    </source>
</evidence>
<feature type="domain" description="Sld7 C-terminal" evidence="2">
    <location>
        <begin position="368"/>
        <end position="433"/>
    </location>
</feature>
<feature type="compositionally biased region" description="Low complexity" evidence="1">
    <location>
        <begin position="319"/>
        <end position="331"/>
    </location>
</feature>
<feature type="region of interest" description="Disordered" evidence="1">
    <location>
        <begin position="439"/>
        <end position="460"/>
    </location>
</feature>
<reference evidence="3 4" key="1">
    <citation type="submission" date="2023-08" db="EMBL/GenBank/DDBJ databases">
        <title>Annotated Genome Sequence of Vanrija albida AlHP1.</title>
        <authorList>
            <person name="Herzog R."/>
        </authorList>
    </citation>
    <scope>NUCLEOTIDE SEQUENCE [LARGE SCALE GENOMIC DNA]</scope>
    <source>
        <strain evidence="3 4">AlHP1</strain>
    </source>
</reference>
<dbReference type="GeneID" id="95982904"/>
<dbReference type="Proteomes" id="UP001565368">
    <property type="component" value="Unassembled WGS sequence"/>
</dbReference>
<protein>
    <recommendedName>
        <fullName evidence="2">Sld7 C-terminal domain-containing protein</fullName>
    </recommendedName>
</protein>
<evidence type="ECO:0000313" key="4">
    <source>
        <dbReference type="Proteomes" id="UP001565368"/>
    </source>
</evidence>
<sequence length="460" mass="48832">MAALLTPDAAAPSPTARPNPFAKATTSAGHVSFSRSTSALLPLRSPSTAATPGPPRRPWRLLWRGGLEVGPDGWRLDGITFFAVLNFARDKDSANPFAPPTPRASTPTSSPLHSDADLCLSLESLRGRKYLPVRGLVPLADGELDSDDSVQISIESPLLASFFTSSLCAGAKLTPGGRTPVAIEVGLGDEGVEASTIVIYGQRRDDAALRLCVGRRVAPPAAEPSPRKVRPGEPLPRAPLLFPTKAARRPRPPLSRSSSAAVYAPPPVPAAVPDGRTPGRRGEKRPRKDEGDADDRRRRAGRVVKPERDKDADEDIFGRRSASVAPRAASVAPPPSHAPAGAPDTEVEAAAAPARTPRARVPQQTLDNKAMIRKQTMVLLELRGVARDHALFKDVFTLTTKGTYFAVRNAIDTGVLDKSRAQDIIARHLDMYLDEGGVEVPGGGVAAPPDDGDEATDKDE</sequence>
<feature type="compositionally biased region" description="Low complexity" evidence="1">
    <location>
        <begin position="254"/>
        <end position="263"/>
    </location>
</feature>
<proteinExistence type="predicted"/>
<feature type="region of interest" description="Disordered" evidence="1">
    <location>
        <begin position="1"/>
        <end position="29"/>
    </location>
</feature>
<dbReference type="EMBL" id="JBBXJM010000002">
    <property type="protein sequence ID" value="KAL1410918.1"/>
    <property type="molecule type" value="Genomic_DNA"/>
</dbReference>
<feature type="compositionally biased region" description="Low complexity" evidence="1">
    <location>
        <begin position="338"/>
        <end position="362"/>
    </location>
</feature>
<organism evidence="3 4">
    <name type="scientific">Vanrija albida</name>
    <dbReference type="NCBI Taxonomy" id="181172"/>
    <lineage>
        <taxon>Eukaryota</taxon>
        <taxon>Fungi</taxon>
        <taxon>Dikarya</taxon>
        <taxon>Basidiomycota</taxon>
        <taxon>Agaricomycotina</taxon>
        <taxon>Tremellomycetes</taxon>
        <taxon>Trichosporonales</taxon>
        <taxon>Trichosporonaceae</taxon>
        <taxon>Vanrija</taxon>
    </lineage>
</organism>
<feature type="compositionally biased region" description="Basic and acidic residues" evidence="1">
    <location>
        <begin position="286"/>
        <end position="297"/>
    </location>
</feature>
<dbReference type="RefSeq" id="XP_069210862.1">
    <property type="nucleotide sequence ID" value="XM_069350476.1"/>
</dbReference>
<gene>
    <name evidence="3" type="ORF">Q8F55_001861</name>
</gene>
<accession>A0ABR3Q857</accession>
<feature type="region of interest" description="Disordered" evidence="1">
    <location>
        <begin position="219"/>
        <end position="362"/>
    </location>
</feature>
<name>A0ABR3Q857_9TREE</name>
<dbReference type="InterPro" id="IPR041260">
    <property type="entry name" value="Sld7_C"/>
</dbReference>
<keyword evidence="4" id="KW-1185">Reference proteome</keyword>
<dbReference type="Pfam" id="PF18596">
    <property type="entry name" value="Sld7_C"/>
    <property type="match status" value="1"/>
</dbReference>
<feature type="compositionally biased region" description="Acidic residues" evidence="1">
    <location>
        <begin position="450"/>
        <end position="460"/>
    </location>
</feature>
<evidence type="ECO:0000256" key="1">
    <source>
        <dbReference type="SAM" id="MobiDB-lite"/>
    </source>
</evidence>
<evidence type="ECO:0000313" key="3">
    <source>
        <dbReference type="EMBL" id="KAL1410918.1"/>
    </source>
</evidence>